<evidence type="ECO:0000313" key="4">
    <source>
        <dbReference type="Proteomes" id="UP000008837"/>
    </source>
</evidence>
<keyword evidence="4" id="KW-1185">Reference proteome</keyword>
<comment type="caution">
    <text evidence="3">The sequence shown here is derived from an EMBL/GenBank/DDBJ whole genome shotgun (WGS) entry which is preliminary data.</text>
</comment>
<dbReference type="GeneID" id="5856891"/>
<dbReference type="InterPro" id="IPR007245">
    <property type="entry name" value="PIG-T"/>
</dbReference>
<dbReference type="Proteomes" id="UP000008837">
    <property type="component" value="Unassembled WGS sequence"/>
</dbReference>
<dbReference type="VEuPathDB" id="FungiDB:MGL_0360"/>
<evidence type="ECO:0000256" key="2">
    <source>
        <dbReference type="SAM" id="Phobius"/>
    </source>
</evidence>
<dbReference type="PANTHER" id="PTHR12959:SF11">
    <property type="entry name" value="GPI TRANSAMIDASE COMPONENT PIG-T"/>
    <property type="match status" value="1"/>
</dbReference>
<dbReference type="InParanoid" id="A8PT33"/>
<feature type="compositionally biased region" description="Low complexity" evidence="1">
    <location>
        <begin position="188"/>
        <end position="200"/>
    </location>
</feature>
<gene>
    <name evidence="3" type="ORF">MGL_0360</name>
</gene>
<evidence type="ECO:0008006" key="5">
    <source>
        <dbReference type="Google" id="ProtNLM"/>
    </source>
</evidence>
<dbReference type="KEGG" id="mgl:MGL_0360"/>
<dbReference type="AlphaFoldDB" id="A8PT33"/>
<dbReference type="RefSeq" id="XP_001732585.1">
    <property type="nucleotide sequence ID" value="XM_001732533.1"/>
</dbReference>
<keyword evidence="2" id="KW-1133">Transmembrane helix</keyword>
<dbReference type="STRING" id="425265.A8PT33"/>
<organism evidence="3 4">
    <name type="scientific">Malassezia globosa (strain ATCC MYA-4612 / CBS 7966)</name>
    <name type="common">Dandruff-associated fungus</name>
    <dbReference type="NCBI Taxonomy" id="425265"/>
    <lineage>
        <taxon>Eukaryota</taxon>
        <taxon>Fungi</taxon>
        <taxon>Dikarya</taxon>
        <taxon>Basidiomycota</taxon>
        <taxon>Ustilaginomycotina</taxon>
        <taxon>Malasseziomycetes</taxon>
        <taxon>Malasseziales</taxon>
        <taxon>Malasseziaceae</taxon>
        <taxon>Malassezia</taxon>
    </lineage>
</organism>
<dbReference type="GO" id="GO:0016255">
    <property type="term" value="P:attachment of GPI anchor to protein"/>
    <property type="evidence" value="ECO:0007669"/>
    <property type="project" value="InterPro"/>
</dbReference>
<protein>
    <recommendedName>
        <fullName evidence="5">GPI transamidase component PIG-T</fullName>
    </recommendedName>
</protein>
<dbReference type="FunCoup" id="A8PT33">
    <property type="interactions" value="215"/>
</dbReference>
<dbReference type="Pfam" id="PF04113">
    <property type="entry name" value="Gpi16"/>
    <property type="match status" value="2"/>
</dbReference>
<feature type="region of interest" description="Disordered" evidence="1">
    <location>
        <begin position="166"/>
        <end position="208"/>
    </location>
</feature>
<accession>A8PT33</accession>
<sequence length="486" mass="54322">MPGTGGDDAVASGAEIWALMSNVTDMWPRWRVLTSALASVSCASLDGIDDTTTIVPKHSYFDTQATMLHAYLPSESMCTENMTPLLKLLPCKGGAGLASLIKPHAILSAEFHGVSLHVRRTRDRAWDVSVRFQAVMRPALLGDTRWTLDKLFRAHLETTCPVARSSEIHVQSESVPEPPVGAAGSMKSLSESHSGRSSSSNDDFDTTYGADNVDDGFSDLGEEDDDDEVVKPLVYTVPMHTYMYDARSLDAYGGVLNISFLSKASSPLVRPPPLRASRQLLGYGQERNSVRLTLRNDLTTETVHMLYYEHIPWTVLPLLHTLRADVEVDEYDDADGTVRFTDDVSRPFVVNATYKPSKVRKTMGSLELVLRVPSSSTLTVSYVLRKHMLHYDEHIPDPHRGMDLPPALFMPLGARGRAWSETHKHWPVSYVQAPRLYSTPGLLDMILPDFSMPYNVILFYSTFAAMFFGTVLNQMLRRYRDVYRLK</sequence>
<evidence type="ECO:0000256" key="1">
    <source>
        <dbReference type="SAM" id="MobiDB-lite"/>
    </source>
</evidence>
<reference evidence="3 4" key="1">
    <citation type="journal article" date="2007" name="Proc. Natl. Acad. Sci. U.S.A.">
        <title>Dandruff-associated Malassezia genomes reveal convergent and divergent virulence traits shared with plant and human fungal pathogens.</title>
        <authorList>
            <person name="Xu J."/>
            <person name="Saunders C.W."/>
            <person name="Hu P."/>
            <person name="Grant R.A."/>
            <person name="Boekhout T."/>
            <person name="Kuramae E.E."/>
            <person name="Kronstad J.W."/>
            <person name="Deangelis Y.M."/>
            <person name="Reeder N.L."/>
            <person name="Johnstone K.R."/>
            <person name="Leland M."/>
            <person name="Fieno A.M."/>
            <person name="Begley W.M."/>
            <person name="Sun Y."/>
            <person name="Lacey M.P."/>
            <person name="Chaudhary T."/>
            <person name="Keough T."/>
            <person name="Chu L."/>
            <person name="Sears R."/>
            <person name="Yuan B."/>
            <person name="Dawson T.L.Jr."/>
        </authorList>
    </citation>
    <scope>NUCLEOTIDE SEQUENCE [LARGE SCALE GENOMIC DNA]</scope>
    <source>
        <strain evidence="4">ATCC MYA-4612 / CBS 7966</strain>
    </source>
</reference>
<dbReference type="EMBL" id="AAYY01000001">
    <property type="protein sequence ID" value="EDP45371.1"/>
    <property type="molecule type" value="Genomic_DNA"/>
</dbReference>
<dbReference type="GO" id="GO:0042765">
    <property type="term" value="C:GPI-anchor transamidase complex"/>
    <property type="evidence" value="ECO:0007669"/>
    <property type="project" value="InterPro"/>
</dbReference>
<dbReference type="OMA" id="VICFVAT"/>
<name>A8PT33_MALGO</name>
<dbReference type="PANTHER" id="PTHR12959">
    <property type="entry name" value="GPI TRANSAMIDASE COMPONENT PIG-T-RELATED"/>
    <property type="match status" value="1"/>
</dbReference>
<proteinExistence type="predicted"/>
<keyword evidence="2" id="KW-0472">Membrane</keyword>
<keyword evidence="2" id="KW-0812">Transmembrane</keyword>
<feature type="transmembrane region" description="Helical" evidence="2">
    <location>
        <begin position="457"/>
        <end position="476"/>
    </location>
</feature>
<evidence type="ECO:0000313" key="3">
    <source>
        <dbReference type="EMBL" id="EDP45371.1"/>
    </source>
</evidence>
<dbReference type="OrthoDB" id="331263at2759"/>